<accession>A0A8B8D293</accession>
<dbReference type="InterPro" id="IPR003595">
    <property type="entry name" value="Tyr_Pase_cat"/>
</dbReference>
<dbReference type="Pfam" id="PF00782">
    <property type="entry name" value="DSPc"/>
    <property type="match status" value="1"/>
</dbReference>
<evidence type="ECO:0000259" key="6">
    <source>
        <dbReference type="PROSITE" id="PS50056"/>
    </source>
</evidence>
<dbReference type="GeneID" id="111123100"/>
<feature type="domain" description="Tyrosine specific protein phosphatases" evidence="6">
    <location>
        <begin position="78"/>
        <end position="146"/>
    </location>
</feature>
<gene>
    <name evidence="8 9" type="primary">LOC111123100</name>
</gene>
<dbReference type="RefSeq" id="XP_022320911.1">
    <property type="nucleotide sequence ID" value="XM_022465203.1"/>
</dbReference>
<dbReference type="InterPro" id="IPR000387">
    <property type="entry name" value="Tyr_Pase_dom"/>
</dbReference>
<evidence type="ECO:0000313" key="7">
    <source>
        <dbReference type="Proteomes" id="UP000694844"/>
    </source>
</evidence>
<dbReference type="EC" id="3.1.3.48" evidence="2"/>
<dbReference type="AlphaFoldDB" id="A0A8B8D293"/>
<dbReference type="GO" id="GO:0005737">
    <property type="term" value="C:cytoplasm"/>
    <property type="evidence" value="ECO:0007669"/>
    <property type="project" value="TreeGrafter"/>
</dbReference>
<dbReference type="InterPro" id="IPR000340">
    <property type="entry name" value="Dual-sp_phosphatase_cat-dom"/>
</dbReference>
<evidence type="ECO:0000256" key="2">
    <source>
        <dbReference type="ARBA" id="ARBA00013064"/>
    </source>
</evidence>
<organism evidence="7 8">
    <name type="scientific">Crassostrea virginica</name>
    <name type="common">Eastern oyster</name>
    <dbReference type="NCBI Taxonomy" id="6565"/>
    <lineage>
        <taxon>Eukaryota</taxon>
        <taxon>Metazoa</taxon>
        <taxon>Spiralia</taxon>
        <taxon>Lophotrochozoa</taxon>
        <taxon>Mollusca</taxon>
        <taxon>Bivalvia</taxon>
        <taxon>Autobranchia</taxon>
        <taxon>Pteriomorphia</taxon>
        <taxon>Ostreida</taxon>
        <taxon>Ostreoidea</taxon>
        <taxon>Ostreidae</taxon>
        <taxon>Crassostrea</taxon>
    </lineage>
</organism>
<evidence type="ECO:0000256" key="4">
    <source>
        <dbReference type="ARBA" id="ARBA00022912"/>
    </source>
</evidence>
<keyword evidence="3" id="KW-0378">Hydrolase</keyword>
<dbReference type="PANTHER" id="PTHR10159">
    <property type="entry name" value="DUAL SPECIFICITY PROTEIN PHOSPHATASE"/>
    <property type="match status" value="1"/>
</dbReference>
<evidence type="ECO:0000256" key="1">
    <source>
        <dbReference type="ARBA" id="ARBA00008601"/>
    </source>
</evidence>
<dbReference type="GO" id="GO:0033550">
    <property type="term" value="F:MAP kinase tyrosine phosphatase activity"/>
    <property type="evidence" value="ECO:0007669"/>
    <property type="project" value="TreeGrafter"/>
</dbReference>
<dbReference type="GO" id="GO:0017017">
    <property type="term" value="F:MAP kinase tyrosine/serine/threonine phosphatase activity"/>
    <property type="evidence" value="ECO:0007669"/>
    <property type="project" value="TreeGrafter"/>
</dbReference>
<dbReference type="GO" id="GO:0008330">
    <property type="term" value="F:protein tyrosine/threonine phosphatase activity"/>
    <property type="evidence" value="ECO:0007669"/>
    <property type="project" value="TreeGrafter"/>
</dbReference>
<dbReference type="SUPFAM" id="SSF52799">
    <property type="entry name" value="(Phosphotyrosine protein) phosphatases II"/>
    <property type="match status" value="1"/>
</dbReference>
<dbReference type="SMART" id="SM00404">
    <property type="entry name" value="PTPc_motif"/>
    <property type="match status" value="1"/>
</dbReference>
<dbReference type="InterPro" id="IPR020422">
    <property type="entry name" value="TYR_PHOSPHATASE_DUAL_dom"/>
</dbReference>
<protein>
    <recommendedName>
        <fullName evidence="2">protein-tyrosine-phosphatase</fullName>
        <ecNumber evidence="2">3.1.3.48</ecNumber>
    </recommendedName>
</protein>
<name>A0A8B8D293_CRAVI</name>
<dbReference type="Proteomes" id="UP000694844">
    <property type="component" value="Chromosome 3"/>
</dbReference>
<evidence type="ECO:0000256" key="3">
    <source>
        <dbReference type="ARBA" id="ARBA00022801"/>
    </source>
</evidence>
<dbReference type="PRINTS" id="PR01908">
    <property type="entry name" value="ADSPHPHTASE"/>
</dbReference>
<feature type="domain" description="Tyrosine-protein phosphatase" evidence="5">
    <location>
        <begin position="16"/>
        <end position="159"/>
    </location>
</feature>
<evidence type="ECO:0000259" key="5">
    <source>
        <dbReference type="PROSITE" id="PS50054"/>
    </source>
</evidence>
<dbReference type="Gene3D" id="3.90.190.10">
    <property type="entry name" value="Protein tyrosine phosphatase superfamily"/>
    <property type="match status" value="1"/>
</dbReference>
<dbReference type="CDD" id="cd14498">
    <property type="entry name" value="DSP"/>
    <property type="match status" value="1"/>
</dbReference>
<dbReference type="PANTHER" id="PTHR10159:SF519">
    <property type="entry name" value="DUAL SPECIFICITY PROTEIN PHOSPHATASE MPK3"/>
    <property type="match status" value="1"/>
</dbReference>
<keyword evidence="7" id="KW-1185">Reference proteome</keyword>
<dbReference type="PROSITE" id="PS50056">
    <property type="entry name" value="TYR_PHOSPHATASE_2"/>
    <property type="match status" value="1"/>
</dbReference>
<dbReference type="GO" id="GO:0043409">
    <property type="term" value="P:negative regulation of MAPK cascade"/>
    <property type="evidence" value="ECO:0007669"/>
    <property type="project" value="TreeGrafter"/>
</dbReference>
<keyword evidence="4" id="KW-0904">Protein phosphatase</keyword>
<dbReference type="SMART" id="SM00195">
    <property type="entry name" value="DSPc"/>
    <property type="match status" value="1"/>
</dbReference>
<dbReference type="PROSITE" id="PS50054">
    <property type="entry name" value="TYR_PHOSPHATASE_DUAL"/>
    <property type="match status" value="1"/>
</dbReference>
<evidence type="ECO:0000313" key="9">
    <source>
        <dbReference type="RefSeq" id="XP_022320912.1"/>
    </source>
</evidence>
<proteinExistence type="inferred from homology"/>
<sequence length="164" mass="18878">MTWLTRRQCENYQRMDVDEILPGVFISGCSPAADKEILQRLQITHIVNMASLFGNKFPENFSYLKIEIEDSEDEEIKKHFYGVFKFVENTLTLGGRVLIHCNAGVSRAGTMVTAYVMKSKGMNLKDALKFVRSRRKNNPVTPNDGFLRELKKFERQLISVKVIK</sequence>
<dbReference type="RefSeq" id="XP_022320912.1">
    <property type="nucleotide sequence ID" value="XM_022465204.1"/>
</dbReference>
<reference evidence="8 9" key="1">
    <citation type="submission" date="2025-04" db="UniProtKB">
        <authorList>
            <consortium name="RefSeq"/>
        </authorList>
    </citation>
    <scope>IDENTIFICATION</scope>
    <source>
        <tissue evidence="8 9">Whole sample</tissue>
    </source>
</reference>
<dbReference type="InterPro" id="IPR029021">
    <property type="entry name" value="Prot-tyrosine_phosphatase-like"/>
</dbReference>
<comment type="similarity">
    <text evidence="1">Belongs to the protein-tyrosine phosphatase family. Non-receptor class dual specificity subfamily.</text>
</comment>
<evidence type="ECO:0000313" key="8">
    <source>
        <dbReference type="RefSeq" id="XP_022320911.1"/>
    </source>
</evidence>
<dbReference type="KEGG" id="cvn:111123100"/>